<evidence type="ECO:0000313" key="1">
    <source>
        <dbReference type="EMBL" id="CAB4137470.1"/>
    </source>
</evidence>
<protein>
    <submittedName>
        <fullName evidence="1">Uncharacterized protein</fullName>
    </submittedName>
</protein>
<proteinExistence type="predicted"/>
<organism evidence="1">
    <name type="scientific">uncultured Caudovirales phage</name>
    <dbReference type="NCBI Taxonomy" id="2100421"/>
    <lineage>
        <taxon>Viruses</taxon>
        <taxon>Duplodnaviria</taxon>
        <taxon>Heunggongvirae</taxon>
        <taxon>Uroviricota</taxon>
        <taxon>Caudoviricetes</taxon>
        <taxon>Peduoviridae</taxon>
        <taxon>Maltschvirus</taxon>
        <taxon>Maltschvirus maltsch</taxon>
    </lineage>
</organism>
<gene>
    <name evidence="1" type="ORF">UFOVP316_45</name>
</gene>
<accession>A0A6J5LXI7</accession>
<name>A0A6J5LXI7_9CAUD</name>
<reference evidence="1" key="1">
    <citation type="submission" date="2020-04" db="EMBL/GenBank/DDBJ databases">
        <authorList>
            <person name="Chiriac C."/>
            <person name="Salcher M."/>
            <person name="Ghai R."/>
            <person name="Kavagutti S V."/>
        </authorList>
    </citation>
    <scope>NUCLEOTIDE SEQUENCE</scope>
</reference>
<sequence>MQTAELTTDLKNAKHYPIWLSSDEHKKLLCIMSHPEYKIWYKDEEITSEQLLEILNK</sequence>
<dbReference type="EMBL" id="LR796329">
    <property type="protein sequence ID" value="CAB4137470.1"/>
    <property type="molecule type" value="Genomic_DNA"/>
</dbReference>